<organism evidence="1 2">
    <name type="scientific">Golovinomyces cichoracearum</name>
    <dbReference type="NCBI Taxonomy" id="62708"/>
    <lineage>
        <taxon>Eukaryota</taxon>
        <taxon>Fungi</taxon>
        <taxon>Dikarya</taxon>
        <taxon>Ascomycota</taxon>
        <taxon>Pezizomycotina</taxon>
        <taxon>Leotiomycetes</taxon>
        <taxon>Erysiphales</taxon>
        <taxon>Erysiphaceae</taxon>
        <taxon>Golovinomyces</taxon>
    </lineage>
</organism>
<dbReference type="AlphaFoldDB" id="A0A420IRZ7"/>
<sequence>MQGKVFATEEERLQAYDPDSAYRYEEEIHDNYDNHLQSYIENEFNDKNTSESKIIESQNQGRFAAEADVFLTQKFSDGHQKKPPNREGSGQAHQLLKAIINGVDSTIFLDYGSNLSWICQSRVNHRIKFPSSCPTVIKGLGHQPAASITQDAIVNISLPSGISLGSVCCGVVPDNLFPGHLVLGRTLFHAFGVLAKND</sequence>
<proteinExistence type="predicted"/>
<name>A0A420IRZ7_9PEZI</name>
<comment type="caution">
    <text evidence="1">The sequence shown here is derived from an EMBL/GenBank/DDBJ whole genome shotgun (WGS) entry which is preliminary data.</text>
</comment>
<keyword evidence="2" id="KW-1185">Reference proteome</keyword>
<dbReference type="Proteomes" id="UP000283383">
    <property type="component" value="Unassembled WGS sequence"/>
</dbReference>
<evidence type="ECO:0000313" key="2">
    <source>
        <dbReference type="Proteomes" id="UP000283383"/>
    </source>
</evidence>
<evidence type="ECO:0000313" key="1">
    <source>
        <dbReference type="EMBL" id="RKF77309.1"/>
    </source>
</evidence>
<reference evidence="1 2" key="1">
    <citation type="journal article" date="2018" name="BMC Genomics">
        <title>Comparative genome analyses reveal sequence features reflecting distinct modes of host-adaptation between dicot and monocot powdery mildew.</title>
        <authorList>
            <person name="Wu Y."/>
            <person name="Ma X."/>
            <person name="Pan Z."/>
            <person name="Kale S.D."/>
            <person name="Song Y."/>
            <person name="King H."/>
            <person name="Zhang Q."/>
            <person name="Presley C."/>
            <person name="Deng X."/>
            <person name="Wei C.I."/>
            <person name="Xiao S."/>
        </authorList>
    </citation>
    <scope>NUCLEOTIDE SEQUENCE [LARGE SCALE GENOMIC DNA]</scope>
    <source>
        <strain evidence="1">UMSG3</strain>
    </source>
</reference>
<accession>A0A420IRZ7</accession>
<protein>
    <submittedName>
        <fullName evidence="1">Uncharacterized protein</fullName>
    </submittedName>
</protein>
<dbReference type="EMBL" id="MCBQ01007301">
    <property type="protein sequence ID" value="RKF77309.1"/>
    <property type="molecule type" value="Genomic_DNA"/>
</dbReference>
<gene>
    <name evidence="1" type="ORF">GcM3_073031</name>
</gene>